<keyword evidence="7" id="KW-1185">Reference proteome</keyword>
<evidence type="ECO:0000313" key="7">
    <source>
        <dbReference type="Proteomes" id="UP000656319"/>
    </source>
</evidence>
<dbReference type="SUPFAM" id="SSF46785">
    <property type="entry name" value="Winged helix' DNA-binding domain"/>
    <property type="match status" value="1"/>
</dbReference>
<organism evidence="6 7">
    <name type="scientific">Paraburkholderia hiiakae</name>
    <dbReference type="NCBI Taxonomy" id="1081782"/>
    <lineage>
        <taxon>Bacteria</taxon>
        <taxon>Pseudomonadati</taxon>
        <taxon>Pseudomonadota</taxon>
        <taxon>Betaproteobacteria</taxon>
        <taxon>Burkholderiales</taxon>
        <taxon>Burkholderiaceae</taxon>
        <taxon>Paraburkholderia</taxon>
    </lineage>
</organism>
<evidence type="ECO:0000259" key="5">
    <source>
        <dbReference type="PROSITE" id="PS50931"/>
    </source>
</evidence>
<evidence type="ECO:0000256" key="1">
    <source>
        <dbReference type="ARBA" id="ARBA00009437"/>
    </source>
</evidence>
<dbReference type="InterPro" id="IPR036390">
    <property type="entry name" value="WH_DNA-bd_sf"/>
</dbReference>
<accession>A0ABN7HS45</accession>
<dbReference type="InterPro" id="IPR058163">
    <property type="entry name" value="LysR-type_TF_proteobact-type"/>
</dbReference>
<feature type="domain" description="HTH lysR-type" evidence="5">
    <location>
        <begin position="23"/>
        <end position="79"/>
    </location>
</feature>
<dbReference type="PANTHER" id="PTHR30537:SF20">
    <property type="entry name" value="TRANSCRIPTIONAL REGULATORY PROTEIN"/>
    <property type="match status" value="1"/>
</dbReference>
<comment type="similarity">
    <text evidence="1">Belongs to the LysR transcriptional regulatory family.</text>
</comment>
<dbReference type="PANTHER" id="PTHR30537">
    <property type="entry name" value="HTH-TYPE TRANSCRIPTIONAL REGULATOR"/>
    <property type="match status" value="1"/>
</dbReference>
<sequence>MSLPRKGFDKLQHAQQRLPMKATSEDLTVFVSVVESGSITATSQSLGLAASAVSRSLSKLEEKVGATLLNRTTRRMHLTDEGAFYLDHAREILHRMEDLEERLTWRLRAPVGRLRINAASAFMLHAIVPHIGEFRGLYPGIELQLNTSELNIDLLAQSTDIAIRAGALSDSTLRARPLGAMQMQVVASPEYIAHHGRPTGVADLAGHSLLGFTESECQNAWPVHDVQGRRVQVRPSLSASSGETIRLLALAGQGVACLANFMTARDIAAGRLVKLMPELLNRELQPVHAVFYRGLTLSIRIQCFLDFIQSRLKNTLIPLD</sequence>
<dbReference type="Pfam" id="PF00126">
    <property type="entry name" value="HTH_1"/>
    <property type="match status" value="1"/>
</dbReference>
<dbReference type="Proteomes" id="UP000656319">
    <property type="component" value="Unassembled WGS sequence"/>
</dbReference>
<dbReference type="Gene3D" id="1.10.10.10">
    <property type="entry name" value="Winged helix-like DNA-binding domain superfamily/Winged helix DNA-binding domain"/>
    <property type="match status" value="1"/>
</dbReference>
<evidence type="ECO:0000256" key="2">
    <source>
        <dbReference type="ARBA" id="ARBA00023015"/>
    </source>
</evidence>
<dbReference type="EMBL" id="CAJHCQ010000006">
    <property type="protein sequence ID" value="CAD6534042.1"/>
    <property type="molecule type" value="Genomic_DNA"/>
</dbReference>
<name>A0ABN7HS45_9BURK</name>
<proteinExistence type="inferred from homology"/>
<dbReference type="SUPFAM" id="SSF53850">
    <property type="entry name" value="Periplasmic binding protein-like II"/>
    <property type="match status" value="1"/>
</dbReference>
<reference evidence="6 7" key="1">
    <citation type="submission" date="2020-10" db="EMBL/GenBank/DDBJ databases">
        <authorList>
            <person name="Peeters C."/>
        </authorList>
    </citation>
    <scope>NUCLEOTIDE SEQUENCE [LARGE SCALE GENOMIC DNA]</scope>
    <source>
        <strain evidence="6 7">LMG 27952</strain>
    </source>
</reference>
<evidence type="ECO:0000256" key="4">
    <source>
        <dbReference type="ARBA" id="ARBA00023163"/>
    </source>
</evidence>
<gene>
    <name evidence="6" type="primary">dmlR_17</name>
    <name evidence="6" type="ORF">LMG27952_02870</name>
</gene>
<protein>
    <submittedName>
        <fullName evidence="6">HTH-type transcriptional regulator DmlR</fullName>
    </submittedName>
</protein>
<comment type="caution">
    <text evidence="6">The sequence shown here is derived from an EMBL/GenBank/DDBJ whole genome shotgun (WGS) entry which is preliminary data.</text>
</comment>
<dbReference type="InterPro" id="IPR005119">
    <property type="entry name" value="LysR_subst-bd"/>
</dbReference>
<dbReference type="PROSITE" id="PS50931">
    <property type="entry name" value="HTH_LYSR"/>
    <property type="match status" value="1"/>
</dbReference>
<evidence type="ECO:0000313" key="6">
    <source>
        <dbReference type="EMBL" id="CAD6534042.1"/>
    </source>
</evidence>
<dbReference type="InterPro" id="IPR036388">
    <property type="entry name" value="WH-like_DNA-bd_sf"/>
</dbReference>
<keyword evidence="4" id="KW-0804">Transcription</keyword>
<dbReference type="InterPro" id="IPR000847">
    <property type="entry name" value="LysR_HTH_N"/>
</dbReference>
<dbReference type="Gene3D" id="3.40.190.10">
    <property type="entry name" value="Periplasmic binding protein-like II"/>
    <property type="match status" value="2"/>
</dbReference>
<keyword evidence="2" id="KW-0805">Transcription regulation</keyword>
<keyword evidence="3" id="KW-0238">DNA-binding</keyword>
<dbReference type="Pfam" id="PF03466">
    <property type="entry name" value="LysR_substrate"/>
    <property type="match status" value="1"/>
</dbReference>
<evidence type="ECO:0000256" key="3">
    <source>
        <dbReference type="ARBA" id="ARBA00023125"/>
    </source>
</evidence>